<comment type="caution">
    <text evidence="1">The sequence shown here is derived from an EMBL/GenBank/DDBJ whole genome shotgun (WGS) entry which is preliminary data.</text>
</comment>
<evidence type="ECO:0000313" key="2">
    <source>
        <dbReference type="Proteomes" id="UP001159042"/>
    </source>
</evidence>
<proteinExistence type="predicted"/>
<accession>A0AAV8VNS2</accession>
<dbReference type="Gene3D" id="3.40.50.1820">
    <property type="entry name" value="alpha/beta hydrolase"/>
    <property type="match status" value="1"/>
</dbReference>
<dbReference type="EMBL" id="JANEYG010000048">
    <property type="protein sequence ID" value="KAJ8915898.1"/>
    <property type="molecule type" value="Genomic_DNA"/>
</dbReference>
<dbReference type="PANTHER" id="PTHR11005">
    <property type="entry name" value="LYSOSOMAL ACID LIPASE-RELATED"/>
    <property type="match status" value="1"/>
</dbReference>
<gene>
    <name evidence="1" type="ORF">NQ315_015511</name>
</gene>
<protein>
    <submittedName>
        <fullName evidence="1">Uncharacterized protein</fullName>
    </submittedName>
</protein>
<dbReference type="InterPro" id="IPR029058">
    <property type="entry name" value="AB_hydrolase_fold"/>
</dbReference>
<evidence type="ECO:0000313" key="1">
    <source>
        <dbReference type="EMBL" id="KAJ8915898.1"/>
    </source>
</evidence>
<keyword evidence="2" id="KW-1185">Reference proteome</keyword>
<sequence length="218" mass="25028">MTVFVYTEIIKNWSGVSAEEHNIYTEDGYQILVVRAYSSSTDKNPIVLGSGIFLSPLTWVNRGEKSLAKFLIKQGHEVWIINFRGSGYSRGHKTLTTSDNAYWNYSLWITLRSSILKLQQIHHNESMENGPFSLVVHWSLRSLSLPQTHSYQSSSSYEFSSPPQSGSFQEELDVKVLYRRGKKANSILQYITPIHHLEHHLTVSSLSPKHIYHTVKKF</sequence>
<dbReference type="SUPFAM" id="SSF53474">
    <property type="entry name" value="alpha/beta-Hydrolases"/>
    <property type="match status" value="1"/>
</dbReference>
<organism evidence="1 2">
    <name type="scientific">Exocentrus adspersus</name>
    <dbReference type="NCBI Taxonomy" id="1586481"/>
    <lineage>
        <taxon>Eukaryota</taxon>
        <taxon>Metazoa</taxon>
        <taxon>Ecdysozoa</taxon>
        <taxon>Arthropoda</taxon>
        <taxon>Hexapoda</taxon>
        <taxon>Insecta</taxon>
        <taxon>Pterygota</taxon>
        <taxon>Neoptera</taxon>
        <taxon>Endopterygota</taxon>
        <taxon>Coleoptera</taxon>
        <taxon>Polyphaga</taxon>
        <taxon>Cucujiformia</taxon>
        <taxon>Chrysomeloidea</taxon>
        <taxon>Cerambycidae</taxon>
        <taxon>Lamiinae</taxon>
        <taxon>Acanthocinini</taxon>
        <taxon>Exocentrus</taxon>
    </lineage>
</organism>
<reference evidence="1 2" key="1">
    <citation type="journal article" date="2023" name="Insect Mol. Biol.">
        <title>Genome sequencing provides insights into the evolution of gene families encoding plant cell wall-degrading enzymes in longhorned beetles.</title>
        <authorList>
            <person name="Shin N.R."/>
            <person name="Okamura Y."/>
            <person name="Kirsch R."/>
            <person name="Pauchet Y."/>
        </authorList>
    </citation>
    <scope>NUCLEOTIDE SEQUENCE [LARGE SCALE GENOMIC DNA]</scope>
    <source>
        <strain evidence="1">EAD_L_NR</strain>
    </source>
</reference>
<name>A0AAV8VNS2_9CUCU</name>
<dbReference type="Proteomes" id="UP001159042">
    <property type="component" value="Unassembled WGS sequence"/>
</dbReference>
<dbReference type="AlphaFoldDB" id="A0AAV8VNS2"/>